<feature type="domain" description="Resolvase/invertase-type recombinase catalytic" evidence="7">
    <location>
        <begin position="12"/>
        <end position="160"/>
    </location>
</feature>
<dbReference type="InterPro" id="IPR006118">
    <property type="entry name" value="Recombinase_CS"/>
</dbReference>
<sequence length="493" mass="56973">MVLKYGEIDSRDIAIYCRVSTDEQAREGLSLEEQQHRLESYCQAMGWKNEIRYFIDEGFSAKNLERPKLTSLLQEVRDNNISKVIVTKLDRLSRRLLNLLELIEIFQNQEVSFISISESFDTNTPSGRLTLQVLGAVAEFERERIRERVVDNMFHAANKGKWLTSAPYGYELVKKELHIKPETAKVVKRIYDMYLHERKGFLTIAKALNEEGISSPTGKEWWNRTIKLILSNPAYKGTTVWNRIEGSQKKRPKKDMEEWVIQEGTHEAIIEPKVWDLVQEKLESKSLPSRAHSSPHLLSGILKCPKCGSGMSVSTSGSRTNPYKAYRCSTYKNKGTCTGKQYRMEEMHDLFKKGLEELFFDLPVEDFTIKPIKVTKQSLSTNNQKLHTGKKRYERKVEAYTAGLISLEELKKEKERLDILTNVLSIEDSPQKGIREIEEEIKTLIQTVLQAIDTLPTKTVKTFLNEIFEKIVPTEDQKLLFVFRVFKQDAHNS</sequence>
<dbReference type="Gene3D" id="3.90.1750.20">
    <property type="entry name" value="Putative Large Serine Recombinase, Chain B, Domain 2"/>
    <property type="match status" value="1"/>
</dbReference>
<dbReference type="InterPro" id="IPR050639">
    <property type="entry name" value="SSR_resolvase"/>
</dbReference>
<protein>
    <submittedName>
        <fullName evidence="9">Recombinase family protein</fullName>
    </submittedName>
</protein>
<feature type="active site" description="O-(5'-phospho-DNA)-serine intermediate" evidence="4 5">
    <location>
        <position position="20"/>
    </location>
</feature>
<evidence type="ECO:0000313" key="10">
    <source>
        <dbReference type="Proteomes" id="UP000264541"/>
    </source>
</evidence>
<keyword evidence="1" id="KW-0229">DNA integration</keyword>
<dbReference type="AlphaFoldDB" id="A0A372LUF6"/>
<evidence type="ECO:0000256" key="5">
    <source>
        <dbReference type="PROSITE-ProRule" id="PRU10137"/>
    </source>
</evidence>
<dbReference type="RefSeq" id="WP_117324926.1">
    <property type="nucleotide sequence ID" value="NZ_QVTE01000004.1"/>
</dbReference>
<evidence type="ECO:0000313" key="9">
    <source>
        <dbReference type="EMBL" id="RFU71442.1"/>
    </source>
</evidence>
<evidence type="ECO:0000256" key="3">
    <source>
        <dbReference type="ARBA" id="ARBA00023172"/>
    </source>
</evidence>
<dbReference type="InterPro" id="IPR006119">
    <property type="entry name" value="Resolv_N"/>
</dbReference>
<reference evidence="9 10" key="1">
    <citation type="submission" date="2018-08" db="EMBL/GenBank/DDBJ databases">
        <title>Bacillus chawlae sp. nov., Bacillus glennii sp. nov., and Bacillus saganii sp. nov. Isolated from the Vehicle Assembly Building at Kennedy Space Center where the Viking Spacecraft were Assembled.</title>
        <authorList>
            <person name="Seuylemezian A."/>
            <person name="Vaishampayan P."/>
        </authorList>
    </citation>
    <scope>NUCLEOTIDE SEQUENCE [LARGE SCALE GENOMIC DNA]</scope>
    <source>
        <strain evidence="9 10">V47-23a</strain>
    </source>
</reference>
<dbReference type="SUPFAM" id="SSF53041">
    <property type="entry name" value="Resolvase-like"/>
    <property type="match status" value="1"/>
</dbReference>
<feature type="coiled-coil region" evidence="6">
    <location>
        <begin position="390"/>
        <end position="454"/>
    </location>
</feature>
<keyword evidence="3" id="KW-0233">DNA recombination</keyword>
<evidence type="ECO:0000256" key="2">
    <source>
        <dbReference type="ARBA" id="ARBA00023125"/>
    </source>
</evidence>
<dbReference type="Proteomes" id="UP000264541">
    <property type="component" value="Unassembled WGS sequence"/>
</dbReference>
<dbReference type="GO" id="GO:0003677">
    <property type="term" value="F:DNA binding"/>
    <property type="evidence" value="ECO:0007669"/>
    <property type="project" value="UniProtKB-KW"/>
</dbReference>
<evidence type="ECO:0000256" key="4">
    <source>
        <dbReference type="PIRSR" id="PIRSR606118-50"/>
    </source>
</evidence>
<dbReference type="PROSITE" id="PS00397">
    <property type="entry name" value="RECOMBINASES_1"/>
    <property type="match status" value="1"/>
</dbReference>
<evidence type="ECO:0000259" key="8">
    <source>
        <dbReference type="PROSITE" id="PS51737"/>
    </source>
</evidence>
<dbReference type="InterPro" id="IPR025827">
    <property type="entry name" value="Zn_ribbon_recom_dom"/>
</dbReference>
<dbReference type="OrthoDB" id="9811097at2"/>
<dbReference type="Pfam" id="PF00239">
    <property type="entry name" value="Resolvase"/>
    <property type="match status" value="1"/>
</dbReference>
<evidence type="ECO:0000259" key="7">
    <source>
        <dbReference type="PROSITE" id="PS51736"/>
    </source>
</evidence>
<organism evidence="9 10">
    <name type="scientific">Peribacillus saganii</name>
    <dbReference type="NCBI Taxonomy" id="2303992"/>
    <lineage>
        <taxon>Bacteria</taxon>
        <taxon>Bacillati</taxon>
        <taxon>Bacillota</taxon>
        <taxon>Bacilli</taxon>
        <taxon>Bacillales</taxon>
        <taxon>Bacillaceae</taxon>
        <taxon>Peribacillus</taxon>
    </lineage>
</organism>
<dbReference type="InterPro" id="IPR011109">
    <property type="entry name" value="DNA_bind_recombinase_dom"/>
</dbReference>
<accession>A0A372LUF6</accession>
<dbReference type="InterPro" id="IPR038109">
    <property type="entry name" value="DNA_bind_recomb_sf"/>
</dbReference>
<dbReference type="PROSITE" id="PS51737">
    <property type="entry name" value="RECOMBINASE_DNA_BIND"/>
    <property type="match status" value="1"/>
</dbReference>
<dbReference type="Gene3D" id="3.40.50.1390">
    <property type="entry name" value="Resolvase, N-terminal catalytic domain"/>
    <property type="match status" value="1"/>
</dbReference>
<dbReference type="GO" id="GO:0000150">
    <property type="term" value="F:DNA strand exchange activity"/>
    <property type="evidence" value="ECO:0007669"/>
    <property type="project" value="InterPro"/>
</dbReference>
<dbReference type="PANTHER" id="PTHR30461:SF23">
    <property type="entry name" value="DNA RECOMBINASE-RELATED"/>
    <property type="match status" value="1"/>
</dbReference>
<feature type="domain" description="Recombinase" evidence="8">
    <location>
        <begin position="167"/>
        <end position="288"/>
    </location>
</feature>
<keyword evidence="2" id="KW-0238">DNA-binding</keyword>
<dbReference type="PANTHER" id="PTHR30461">
    <property type="entry name" value="DNA-INVERTASE FROM LAMBDOID PROPHAGE"/>
    <property type="match status" value="1"/>
</dbReference>
<gene>
    <name evidence="9" type="ORF">D0469_01680</name>
</gene>
<comment type="caution">
    <text evidence="9">The sequence shown here is derived from an EMBL/GenBank/DDBJ whole genome shotgun (WGS) entry which is preliminary data.</text>
</comment>
<dbReference type="InterPro" id="IPR036162">
    <property type="entry name" value="Resolvase-like_N_sf"/>
</dbReference>
<keyword evidence="6" id="KW-0175">Coiled coil</keyword>
<evidence type="ECO:0000256" key="6">
    <source>
        <dbReference type="SAM" id="Coils"/>
    </source>
</evidence>
<keyword evidence="10" id="KW-1185">Reference proteome</keyword>
<dbReference type="EMBL" id="QVTE01000004">
    <property type="protein sequence ID" value="RFU71442.1"/>
    <property type="molecule type" value="Genomic_DNA"/>
</dbReference>
<dbReference type="CDD" id="cd00338">
    <property type="entry name" value="Ser_Recombinase"/>
    <property type="match status" value="1"/>
</dbReference>
<dbReference type="Pfam" id="PF07508">
    <property type="entry name" value="Recombinase"/>
    <property type="match status" value="1"/>
</dbReference>
<proteinExistence type="predicted"/>
<dbReference type="Pfam" id="PF13408">
    <property type="entry name" value="Zn_ribbon_recom"/>
    <property type="match status" value="1"/>
</dbReference>
<dbReference type="GO" id="GO:0015074">
    <property type="term" value="P:DNA integration"/>
    <property type="evidence" value="ECO:0007669"/>
    <property type="project" value="UniProtKB-KW"/>
</dbReference>
<dbReference type="SMART" id="SM00857">
    <property type="entry name" value="Resolvase"/>
    <property type="match status" value="1"/>
</dbReference>
<dbReference type="PROSITE" id="PS51736">
    <property type="entry name" value="RECOMBINASES_3"/>
    <property type="match status" value="1"/>
</dbReference>
<name>A0A372LUF6_9BACI</name>
<evidence type="ECO:0000256" key="1">
    <source>
        <dbReference type="ARBA" id="ARBA00022908"/>
    </source>
</evidence>